<accession>A0ABP6ZJX1</accession>
<evidence type="ECO:0000313" key="7">
    <source>
        <dbReference type="EMBL" id="GAA3611078.1"/>
    </source>
</evidence>
<dbReference type="InterPro" id="IPR002293">
    <property type="entry name" value="AA/rel_permease1"/>
</dbReference>
<keyword evidence="3 6" id="KW-0812">Transmembrane</keyword>
<evidence type="ECO:0000256" key="6">
    <source>
        <dbReference type="SAM" id="Phobius"/>
    </source>
</evidence>
<evidence type="ECO:0000256" key="4">
    <source>
        <dbReference type="ARBA" id="ARBA00022989"/>
    </source>
</evidence>
<dbReference type="PIRSF" id="PIRSF006060">
    <property type="entry name" value="AA_transporter"/>
    <property type="match status" value="1"/>
</dbReference>
<dbReference type="Proteomes" id="UP001501074">
    <property type="component" value="Unassembled WGS sequence"/>
</dbReference>
<feature type="transmembrane region" description="Helical" evidence="6">
    <location>
        <begin position="270"/>
        <end position="292"/>
    </location>
</feature>
<dbReference type="Pfam" id="PF13520">
    <property type="entry name" value="AA_permease_2"/>
    <property type="match status" value="1"/>
</dbReference>
<feature type="transmembrane region" description="Helical" evidence="6">
    <location>
        <begin position="151"/>
        <end position="173"/>
    </location>
</feature>
<feature type="transmembrane region" description="Helical" evidence="6">
    <location>
        <begin position="104"/>
        <end position="131"/>
    </location>
</feature>
<dbReference type="EMBL" id="BAAAZO010000004">
    <property type="protein sequence ID" value="GAA3611078.1"/>
    <property type="molecule type" value="Genomic_DNA"/>
</dbReference>
<feature type="transmembrane region" description="Helical" evidence="6">
    <location>
        <begin position="185"/>
        <end position="202"/>
    </location>
</feature>
<comment type="caution">
    <text evidence="7">The sequence shown here is derived from an EMBL/GenBank/DDBJ whole genome shotgun (WGS) entry which is preliminary data.</text>
</comment>
<evidence type="ECO:0000256" key="2">
    <source>
        <dbReference type="ARBA" id="ARBA00022448"/>
    </source>
</evidence>
<keyword evidence="2" id="KW-0813">Transport</keyword>
<feature type="transmembrane region" description="Helical" evidence="6">
    <location>
        <begin position="448"/>
        <end position="466"/>
    </location>
</feature>
<comment type="subcellular location">
    <subcellularLocation>
        <location evidence="1">Membrane</location>
        <topology evidence="1">Multi-pass membrane protein</topology>
    </subcellularLocation>
</comment>
<protein>
    <submittedName>
        <fullName evidence="7">Amino acid permease</fullName>
    </submittedName>
</protein>
<reference evidence="8" key="1">
    <citation type="journal article" date="2019" name="Int. J. Syst. Evol. Microbiol.">
        <title>The Global Catalogue of Microorganisms (GCM) 10K type strain sequencing project: providing services to taxonomists for standard genome sequencing and annotation.</title>
        <authorList>
            <consortium name="The Broad Institute Genomics Platform"/>
            <consortium name="The Broad Institute Genome Sequencing Center for Infectious Disease"/>
            <person name="Wu L."/>
            <person name="Ma J."/>
        </authorList>
    </citation>
    <scope>NUCLEOTIDE SEQUENCE [LARGE SCALE GENOMIC DNA]</scope>
    <source>
        <strain evidence="8">JCM 16902</strain>
    </source>
</reference>
<feature type="transmembrane region" description="Helical" evidence="6">
    <location>
        <begin position="486"/>
        <end position="505"/>
    </location>
</feature>
<dbReference type="PANTHER" id="PTHR45649">
    <property type="entry name" value="AMINO-ACID PERMEASE BAT1"/>
    <property type="match status" value="1"/>
</dbReference>
<evidence type="ECO:0000256" key="1">
    <source>
        <dbReference type="ARBA" id="ARBA00004141"/>
    </source>
</evidence>
<feature type="transmembrane region" description="Helical" evidence="6">
    <location>
        <begin position="312"/>
        <end position="332"/>
    </location>
</feature>
<sequence length="533" mass="57279">MSDSTPGDDESVLAGLGYKQELHRSWSGFSNFAISFSIISILAGCFTTFGQAWNNGGPIAISIGWPVISAFILIIGFCMAELVSAYPTSGGIYWWAAKLGGAKAGYYTGWLNLVGLVAILASVAYGAAIYLNTFIDLFSDGYATGFLGGNYLYQQFFWFAALMVLITAVNIFSSHLLAVINNVSVWWHVFGALIVVLVLIFGPDSHQSLSFVFTERINNAGIGKDGDVTFWFYVLPLGFLLTQYTITGYDASAHLSEETQGAANAAAKGIWQSILYSAIGGWILLLAFLFAATETDVINSFDPEVNPYGGGSVLSVLATSLSPALFKLVVFISMSGQIYCSTACMTSTSRMLFAFSRDRAVPGSGLWSKVDAKGVPRNAVLAGAGAAVVLTLPALYESPSGAPTAFYAVVSIGVIGLYLAFAIPIYLRWKAGDGWQPGPWTLGSKYRWMSLLAVAEIAVTSVYFVLPFSPDGWPGDTFTWTAVNYAPIVLVALLLALFIGWHVSVKHWFTGPRSNVDLPDRQIEAPAVTETDV</sequence>
<proteinExistence type="predicted"/>
<dbReference type="PANTHER" id="PTHR45649:SF26">
    <property type="entry name" value="OS04G0435100 PROTEIN"/>
    <property type="match status" value="1"/>
</dbReference>
<dbReference type="Gene3D" id="1.20.1740.10">
    <property type="entry name" value="Amino acid/polyamine transporter I"/>
    <property type="match status" value="1"/>
</dbReference>
<evidence type="ECO:0000313" key="8">
    <source>
        <dbReference type="Proteomes" id="UP001501074"/>
    </source>
</evidence>
<keyword evidence="5 6" id="KW-0472">Membrane</keyword>
<keyword evidence="4 6" id="KW-1133">Transmembrane helix</keyword>
<feature type="transmembrane region" description="Helical" evidence="6">
    <location>
        <begin position="29"/>
        <end position="53"/>
    </location>
</feature>
<feature type="transmembrane region" description="Helical" evidence="6">
    <location>
        <begin position="402"/>
        <end position="427"/>
    </location>
</feature>
<feature type="transmembrane region" description="Helical" evidence="6">
    <location>
        <begin position="59"/>
        <end position="83"/>
    </location>
</feature>
<keyword evidence="8" id="KW-1185">Reference proteome</keyword>
<evidence type="ECO:0000256" key="3">
    <source>
        <dbReference type="ARBA" id="ARBA00022692"/>
    </source>
</evidence>
<gene>
    <name evidence="7" type="ORF">GCM10022223_28960</name>
</gene>
<feature type="transmembrane region" description="Helical" evidence="6">
    <location>
        <begin position="230"/>
        <end position="249"/>
    </location>
</feature>
<dbReference type="RefSeq" id="WP_231482239.1">
    <property type="nucleotide sequence ID" value="NZ_BAAAZO010000004.1"/>
</dbReference>
<evidence type="ECO:0000256" key="5">
    <source>
        <dbReference type="ARBA" id="ARBA00023136"/>
    </source>
</evidence>
<organism evidence="7 8">
    <name type="scientific">Kineosporia mesophila</name>
    <dbReference type="NCBI Taxonomy" id="566012"/>
    <lineage>
        <taxon>Bacteria</taxon>
        <taxon>Bacillati</taxon>
        <taxon>Actinomycetota</taxon>
        <taxon>Actinomycetes</taxon>
        <taxon>Kineosporiales</taxon>
        <taxon>Kineosporiaceae</taxon>
        <taxon>Kineosporia</taxon>
    </lineage>
</organism>
<feature type="transmembrane region" description="Helical" evidence="6">
    <location>
        <begin position="379"/>
        <end position="396"/>
    </location>
</feature>
<name>A0ABP6ZJX1_9ACTN</name>